<dbReference type="PROSITE" id="PS50865">
    <property type="entry name" value="ZF_MYND_2"/>
    <property type="match status" value="1"/>
</dbReference>
<keyword evidence="2" id="KW-0677">Repeat</keyword>
<dbReference type="SUPFAM" id="SSF144232">
    <property type="entry name" value="HIT/MYND zinc finger-like"/>
    <property type="match status" value="1"/>
</dbReference>
<dbReference type="Gene3D" id="6.10.140.2220">
    <property type="match status" value="1"/>
</dbReference>
<keyword evidence="4" id="KW-0862">Zinc</keyword>
<keyword evidence="3 5" id="KW-0863">Zinc-finger</keyword>
<feature type="domain" description="MYND-type" evidence="6">
    <location>
        <begin position="430"/>
        <end position="472"/>
    </location>
</feature>
<evidence type="ECO:0000256" key="3">
    <source>
        <dbReference type="ARBA" id="ARBA00022771"/>
    </source>
</evidence>
<evidence type="ECO:0000256" key="4">
    <source>
        <dbReference type="ARBA" id="ARBA00022833"/>
    </source>
</evidence>
<evidence type="ECO:0000256" key="2">
    <source>
        <dbReference type="ARBA" id="ARBA00022737"/>
    </source>
</evidence>
<dbReference type="SMART" id="SM00671">
    <property type="entry name" value="SEL1"/>
    <property type="match status" value="3"/>
</dbReference>
<comment type="caution">
    <text evidence="7">The sequence shown here is derived from an EMBL/GenBank/DDBJ whole genome shotgun (WGS) entry which is preliminary data.</text>
</comment>
<evidence type="ECO:0000313" key="7">
    <source>
        <dbReference type="EMBL" id="KAF9335684.1"/>
    </source>
</evidence>
<dbReference type="InterPro" id="IPR011990">
    <property type="entry name" value="TPR-like_helical_dom_sf"/>
</dbReference>
<protein>
    <recommendedName>
        <fullName evidence="6">MYND-type domain-containing protein</fullName>
    </recommendedName>
</protein>
<dbReference type="InterPro" id="IPR051726">
    <property type="entry name" value="Chitin_Synth_Reg"/>
</dbReference>
<keyword evidence="1" id="KW-0479">Metal-binding</keyword>
<evidence type="ECO:0000313" key="8">
    <source>
        <dbReference type="Proteomes" id="UP000696485"/>
    </source>
</evidence>
<proteinExistence type="predicted"/>
<name>A0A9P5SPY4_9FUNG</name>
<evidence type="ECO:0000259" key="6">
    <source>
        <dbReference type="PROSITE" id="PS50865"/>
    </source>
</evidence>
<dbReference type="InterPro" id="IPR002893">
    <property type="entry name" value="Znf_MYND"/>
</dbReference>
<evidence type="ECO:0000256" key="5">
    <source>
        <dbReference type="PROSITE-ProRule" id="PRU00134"/>
    </source>
</evidence>
<evidence type="ECO:0000256" key="1">
    <source>
        <dbReference type="ARBA" id="ARBA00022723"/>
    </source>
</evidence>
<organism evidence="7 8">
    <name type="scientific">Podila minutissima</name>
    <dbReference type="NCBI Taxonomy" id="64525"/>
    <lineage>
        <taxon>Eukaryota</taxon>
        <taxon>Fungi</taxon>
        <taxon>Fungi incertae sedis</taxon>
        <taxon>Mucoromycota</taxon>
        <taxon>Mortierellomycotina</taxon>
        <taxon>Mortierellomycetes</taxon>
        <taxon>Mortierellales</taxon>
        <taxon>Mortierellaceae</taxon>
        <taxon>Podila</taxon>
    </lineage>
</organism>
<dbReference type="Pfam" id="PF01753">
    <property type="entry name" value="zf-MYND"/>
    <property type="match status" value="1"/>
</dbReference>
<dbReference type="PANTHER" id="PTHR46430">
    <property type="entry name" value="PROTEIN SKT5-RELATED"/>
    <property type="match status" value="1"/>
</dbReference>
<dbReference type="Gene3D" id="1.25.40.10">
    <property type="entry name" value="Tetratricopeptide repeat domain"/>
    <property type="match status" value="1"/>
</dbReference>
<dbReference type="GO" id="GO:0008270">
    <property type="term" value="F:zinc ion binding"/>
    <property type="evidence" value="ECO:0007669"/>
    <property type="project" value="UniProtKB-KW"/>
</dbReference>
<sequence length="475" mass="54030">MAIVEEIVEPTPSTVAFEPFMGLSREQCHIMLALYHVVDPTLEPNVPTLFPEMAKKFAEDRKERNTVAKKLERAPEVYTQEVLNLQEIQKAVFLALVESDMDVDKARDFLKLSKDKKIEDMTIQEVLTNGFLMGGMRDDDPSGKKSSPLSSPTFRQAKIFYDYAFDKFQFSMAAVQLGSFYLHEFKECQGENCEPGEDAEQMSIDYYLKAANLGNPMAMHKAAWHYDQKGQWHEAIEWYTKAADDGYPDSAHNLGMIYQEGNPNVQPKLEINLPLALEYYTRGLHYGYAPSGTQMGRLYFMMATDKNLREKMPETDRSYSSDPQEYLMTAISFFDKAATLAEWESLQFLGMIYGSKDFGLYDIDRAQNLFELAFICSNGGQQSFEFLLRTLSAKRTMIAEALAAKEAAGEGSSSTAPQTIDEEGKKSCAFKGCENKETKKDEFQRCAGCKKRFYCSRLCQVNDWKQGHKNNCKKN</sequence>
<reference evidence="7" key="1">
    <citation type="journal article" date="2020" name="Fungal Divers.">
        <title>Resolving the Mortierellaceae phylogeny through synthesis of multi-gene phylogenetics and phylogenomics.</title>
        <authorList>
            <person name="Vandepol N."/>
            <person name="Liber J."/>
            <person name="Desiro A."/>
            <person name="Na H."/>
            <person name="Kennedy M."/>
            <person name="Barry K."/>
            <person name="Grigoriev I.V."/>
            <person name="Miller A.N."/>
            <person name="O'Donnell K."/>
            <person name="Stajich J.E."/>
            <person name="Bonito G."/>
        </authorList>
    </citation>
    <scope>NUCLEOTIDE SEQUENCE</scope>
    <source>
        <strain evidence="7">NVP1</strain>
    </source>
</reference>
<keyword evidence="8" id="KW-1185">Reference proteome</keyword>
<dbReference type="Proteomes" id="UP000696485">
    <property type="component" value="Unassembled WGS sequence"/>
</dbReference>
<dbReference type="InterPro" id="IPR006597">
    <property type="entry name" value="Sel1-like"/>
</dbReference>
<accession>A0A9P5SPY4</accession>
<dbReference type="EMBL" id="JAAAUY010000090">
    <property type="protein sequence ID" value="KAF9335684.1"/>
    <property type="molecule type" value="Genomic_DNA"/>
</dbReference>
<gene>
    <name evidence="7" type="ORF">BG006_010938</name>
</gene>
<dbReference type="Pfam" id="PF08238">
    <property type="entry name" value="Sel1"/>
    <property type="match status" value="3"/>
</dbReference>
<dbReference type="SUPFAM" id="SSF81901">
    <property type="entry name" value="HCP-like"/>
    <property type="match status" value="1"/>
</dbReference>
<dbReference type="AlphaFoldDB" id="A0A9P5SPY4"/>